<keyword evidence="4" id="KW-0479">Metal-binding</keyword>
<comment type="similarity">
    <text evidence="1">In the N-terminal section; belongs to the CRISPR-associated nuclease Cas3-HD family.</text>
</comment>
<dbReference type="InterPro" id="IPR014001">
    <property type="entry name" value="Helicase_ATP-bd"/>
</dbReference>
<keyword evidence="3" id="KW-0540">Nuclease</keyword>
<proteinExistence type="inferred from homology"/>
<dbReference type="Pfam" id="PF18019">
    <property type="entry name" value="Cas3_HD"/>
    <property type="match status" value="1"/>
</dbReference>
<evidence type="ECO:0000256" key="1">
    <source>
        <dbReference type="ARBA" id="ARBA00006847"/>
    </source>
</evidence>
<evidence type="ECO:0000256" key="8">
    <source>
        <dbReference type="ARBA" id="ARBA00022840"/>
    </source>
</evidence>
<dbReference type="GO" id="GO:0005524">
    <property type="term" value="F:ATP binding"/>
    <property type="evidence" value="ECO:0007669"/>
    <property type="project" value="UniProtKB-KW"/>
</dbReference>
<keyword evidence="13" id="KW-1185">Reference proteome</keyword>
<dbReference type="Gene3D" id="1.10.3210.30">
    <property type="match status" value="1"/>
</dbReference>
<accession>A0A968GEI6</accession>
<evidence type="ECO:0000256" key="5">
    <source>
        <dbReference type="ARBA" id="ARBA00022741"/>
    </source>
</evidence>
<dbReference type="SMART" id="SM00487">
    <property type="entry name" value="DEXDc"/>
    <property type="match status" value="1"/>
</dbReference>
<organism evidence="12 13">
    <name type="scientific">Entomospira culicis</name>
    <dbReference type="NCBI Taxonomy" id="2719989"/>
    <lineage>
        <taxon>Bacteria</taxon>
        <taxon>Pseudomonadati</taxon>
        <taxon>Spirochaetota</taxon>
        <taxon>Spirochaetia</taxon>
        <taxon>Spirochaetales</taxon>
        <taxon>Spirochaetaceae</taxon>
        <taxon>Entomospira</taxon>
    </lineage>
</organism>
<dbReference type="CDD" id="cd17930">
    <property type="entry name" value="DEXHc_cas3"/>
    <property type="match status" value="1"/>
</dbReference>
<dbReference type="CDD" id="cd09641">
    <property type="entry name" value="Cas3''_I"/>
    <property type="match status" value="1"/>
</dbReference>
<dbReference type="Gene3D" id="3.40.50.300">
    <property type="entry name" value="P-loop containing nucleotide triphosphate hydrolases"/>
    <property type="match status" value="2"/>
</dbReference>
<evidence type="ECO:0000313" key="13">
    <source>
        <dbReference type="Proteomes" id="UP000778951"/>
    </source>
</evidence>
<dbReference type="PANTHER" id="PTHR47962:SF5">
    <property type="entry name" value="ATP-DEPENDENT HELICASE LHR-RELATED"/>
    <property type="match status" value="1"/>
</dbReference>
<comment type="similarity">
    <text evidence="2">In the central section; belongs to the CRISPR-associated helicase Cas3 family.</text>
</comment>
<evidence type="ECO:0000256" key="4">
    <source>
        <dbReference type="ARBA" id="ARBA00022723"/>
    </source>
</evidence>
<evidence type="ECO:0000256" key="6">
    <source>
        <dbReference type="ARBA" id="ARBA00022801"/>
    </source>
</evidence>
<feature type="domain" description="Helicase ATP-binding" evidence="10">
    <location>
        <begin position="285"/>
        <end position="471"/>
    </location>
</feature>
<keyword evidence="7" id="KW-0347">Helicase</keyword>
<dbReference type="Proteomes" id="UP000778951">
    <property type="component" value="Unassembled WGS sequence"/>
</dbReference>
<dbReference type="InterPro" id="IPR006483">
    <property type="entry name" value="CRISPR-assoc_Cas3_HD"/>
</dbReference>
<dbReference type="InterPro" id="IPR052511">
    <property type="entry name" value="ATP-dep_Helicase"/>
</dbReference>
<dbReference type="Pfam" id="PF00270">
    <property type="entry name" value="DEAD"/>
    <property type="match status" value="1"/>
</dbReference>
<dbReference type="Pfam" id="PF22590">
    <property type="entry name" value="Cas3-like_C_2"/>
    <property type="match status" value="1"/>
</dbReference>
<dbReference type="InterPro" id="IPR054712">
    <property type="entry name" value="Cas3-like_dom"/>
</dbReference>
<dbReference type="InterPro" id="IPR027417">
    <property type="entry name" value="P-loop_NTPase"/>
</dbReference>
<dbReference type="RefSeq" id="WP_167695232.1">
    <property type="nucleotide sequence ID" value="NZ_CP118181.1"/>
</dbReference>
<evidence type="ECO:0000256" key="7">
    <source>
        <dbReference type="ARBA" id="ARBA00022806"/>
    </source>
</evidence>
<dbReference type="InterPro" id="IPR011545">
    <property type="entry name" value="DEAD/DEAH_box_helicase_dom"/>
</dbReference>
<evidence type="ECO:0000256" key="3">
    <source>
        <dbReference type="ARBA" id="ARBA00022722"/>
    </source>
</evidence>
<dbReference type="InterPro" id="IPR038257">
    <property type="entry name" value="CRISPR-assoc_Cas3_HD_sf"/>
</dbReference>
<dbReference type="GO" id="GO:0016887">
    <property type="term" value="F:ATP hydrolysis activity"/>
    <property type="evidence" value="ECO:0007669"/>
    <property type="project" value="TreeGrafter"/>
</dbReference>
<evidence type="ECO:0000259" key="10">
    <source>
        <dbReference type="PROSITE" id="PS51192"/>
    </source>
</evidence>
<sequence>MENVNQDEFYARYDINDEGEVFWQRLDDHLREVAELAYDTLKDVDGELASWAKLAGYFHDYGKFNPAFQERLRKAQAKEHAQLVANTEEERRLADKILVPKAPHAQLGVDGFLGYLMKKKATMNPKYHALFTFLPSYAILAHHAGLSDTISKKEFNSTIDYAFWREMLDNLHALEPQLTDFTSGLIDKTNHLPSNDAKHSQLGFNAMMTVRLLFSALVHADHLASAKFRLPDDSEIHFASIAEIKTHFVAQYRQFLAHRTHPSASDVTAIKLQQKRNEIYQSCLSMATQERGIFSLTVPTGGGKTLSSLAFALHHAEHHQQQRVIYVAPFTSILDQTVGIYQQYVGEHNLFAHYSTYDALQFKENAEEAYQPLRNALSESWQQPVILTTAVQFWESLFTHKPSKAKKIHHIANSVIILDEIQSIPRAYLSPILHMMRSLVAYGCSVVLCSATQPQFDAPQLSHLALQDIKEMMPNPQQLADDLSRVTLHLSHAAKSIEELAQEVIACSQALVIVNLRGTASKVYQAICEQVADKEAVFHLSGLMAVAHRQEILTRVKEEYLAKGKACYLVSTHLIEAGVDIDFPVVYREEAGLENLIQSAGRCNREFKVERGAFVIFALADVKIPDMHAQQHAIYQRIRDAYGERLFHLDAIRDYYQEIYHINNAGVKGAQGNPLDVYAIEQDVRNVGRNFAKGAALNNMPFASISQQFSLIKDEQWTVVIPYHKEVEESIQYIEQKGLSRKHLRKLARYSVGVYKNHYNELHHQHHIRELVDSRGNALGIYYLEPAYYQTTYDERMGLRQEVSDILVSDSSIY</sequence>
<gene>
    <name evidence="12" type="primary">cas3</name>
    <name evidence="12" type="ORF">HCT48_02745</name>
</gene>
<keyword evidence="5" id="KW-0547">Nucleotide-binding</keyword>
<evidence type="ECO:0000259" key="11">
    <source>
        <dbReference type="PROSITE" id="PS51643"/>
    </source>
</evidence>
<dbReference type="SUPFAM" id="SSF52540">
    <property type="entry name" value="P-loop containing nucleoside triphosphate hydrolases"/>
    <property type="match status" value="1"/>
</dbReference>
<dbReference type="NCBIfam" id="TIGR01587">
    <property type="entry name" value="cas3_core"/>
    <property type="match status" value="1"/>
</dbReference>
<reference evidence="12" key="1">
    <citation type="submission" date="2020-03" db="EMBL/GenBank/DDBJ databases">
        <title>Spirochaetal bacteria isolated from arthropods constitute a novel genus Entomospira genus novum within the order Spirochaetales.</title>
        <authorList>
            <person name="Grana-Miraglia L."/>
            <person name="Sikutova S."/>
            <person name="Fingerle V."/>
            <person name="Sing A."/>
            <person name="Castillo-Ramirez S."/>
            <person name="Margos G."/>
            <person name="Rudolf I."/>
        </authorList>
    </citation>
    <scope>NUCLEOTIDE SEQUENCE</scope>
    <source>
        <strain evidence="12">BR149</strain>
    </source>
</reference>
<name>A0A968GEI6_9SPIO</name>
<keyword evidence="8" id="KW-0067">ATP-binding</keyword>
<comment type="caution">
    <text evidence="12">The sequence shown here is derived from an EMBL/GenBank/DDBJ whole genome shotgun (WGS) entry which is preliminary data.</text>
</comment>
<dbReference type="EMBL" id="JAATLM010000001">
    <property type="protein sequence ID" value="NIZ69131.1"/>
    <property type="molecule type" value="Genomic_DNA"/>
</dbReference>
<evidence type="ECO:0000256" key="9">
    <source>
        <dbReference type="ARBA" id="ARBA00023118"/>
    </source>
</evidence>
<evidence type="ECO:0000313" key="12">
    <source>
        <dbReference type="EMBL" id="NIZ69131.1"/>
    </source>
</evidence>
<protein>
    <submittedName>
        <fullName evidence="12">CRISPR-associated helicase Cas3</fullName>
    </submittedName>
</protein>
<dbReference type="GO" id="GO:0046872">
    <property type="term" value="F:metal ion binding"/>
    <property type="evidence" value="ECO:0007669"/>
    <property type="project" value="UniProtKB-KW"/>
</dbReference>
<evidence type="ECO:0000256" key="2">
    <source>
        <dbReference type="ARBA" id="ARBA00009046"/>
    </source>
</evidence>
<dbReference type="InterPro" id="IPR006474">
    <property type="entry name" value="Helicase_Cas3_CRISPR-ass_core"/>
</dbReference>
<dbReference type="PROSITE" id="PS51192">
    <property type="entry name" value="HELICASE_ATP_BIND_1"/>
    <property type="match status" value="1"/>
</dbReference>
<keyword evidence="6" id="KW-0378">Hydrolase</keyword>
<dbReference type="PANTHER" id="PTHR47962">
    <property type="entry name" value="ATP-DEPENDENT HELICASE LHR-RELATED-RELATED"/>
    <property type="match status" value="1"/>
</dbReference>
<dbReference type="GO" id="GO:0003677">
    <property type="term" value="F:DNA binding"/>
    <property type="evidence" value="ECO:0007669"/>
    <property type="project" value="TreeGrafter"/>
</dbReference>
<dbReference type="PROSITE" id="PS51643">
    <property type="entry name" value="HD_CAS3"/>
    <property type="match status" value="1"/>
</dbReference>
<dbReference type="AlphaFoldDB" id="A0A968GEI6"/>
<keyword evidence="9" id="KW-0051">Antiviral defense</keyword>
<dbReference type="GO" id="GO:0051607">
    <property type="term" value="P:defense response to virus"/>
    <property type="evidence" value="ECO:0007669"/>
    <property type="project" value="UniProtKB-KW"/>
</dbReference>
<dbReference type="NCBIfam" id="TIGR01596">
    <property type="entry name" value="cas3_HD"/>
    <property type="match status" value="1"/>
</dbReference>
<dbReference type="GO" id="GO:0004518">
    <property type="term" value="F:nuclease activity"/>
    <property type="evidence" value="ECO:0007669"/>
    <property type="project" value="UniProtKB-KW"/>
</dbReference>
<dbReference type="GO" id="GO:0004386">
    <property type="term" value="F:helicase activity"/>
    <property type="evidence" value="ECO:0007669"/>
    <property type="project" value="UniProtKB-KW"/>
</dbReference>
<feature type="domain" description="HD Cas3-type" evidence="11">
    <location>
        <begin position="19"/>
        <end position="223"/>
    </location>
</feature>